<dbReference type="InterPro" id="IPR005625">
    <property type="entry name" value="PepSY-ass_TM"/>
</dbReference>
<keyword evidence="1" id="KW-0812">Transmembrane</keyword>
<evidence type="ECO:0000313" key="3">
    <source>
        <dbReference type="Proteomes" id="UP001597425"/>
    </source>
</evidence>
<feature type="transmembrane region" description="Helical" evidence="1">
    <location>
        <begin position="425"/>
        <end position="446"/>
    </location>
</feature>
<dbReference type="EMBL" id="JBHUJD010000005">
    <property type="protein sequence ID" value="MFD2309879.1"/>
    <property type="molecule type" value="Genomic_DNA"/>
</dbReference>
<protein>
    <submittedName>
        <fullName evidence="2">PepSY-associated TM helix domain-containing protein</fullName>
    </submittedName>
</protein>
<organism evidence="2 3">
    <name type="scientific">Microbulbifer halophilus</name>
    <dbReference type="NCBI Taxonomy" id="453963"/>
    <lineage>
        <taxon>Bacteria</taxon>
        <taxon>Pseudomonadati</taxon>
        <taxon>Pseudomonadota</taxon>
        <taxon>Gammaproteobacteria</taxon>
        <taxon>Cellvibrionales</taxon>
        <taxon>Microbulbiferaceae</taxon>
        <taxon>Microbulbifer</taxon>
    </lineage>
</organism>
<evidence type="ECO:0000313" key="2">
    <source>
        <dbReference type="EMBL" id="MFD2309879.1"/>
    </source>
</evidence>
<dbReference type="PANTHER" id="PTHR34219:SF3">
    <property type="entry name" value="BLL7967 PROTEIN"/>
    <property type="match status" value="1"/>
</dbReference>
<comment type="caution">
    <text evidence="2">The sequence shown here is derived from an EMBL/GenBank/DDBJ whole genome shotgun (WGS) entry which is preliminary data.</text>
</comment>
<feature type="transmembrane region" description="Helical" evidence="1">
    <location>
        <begin position="485"/>
        <end position="505"/>
    </location>
</feature>
<keyword evidence="3" id="KW-1185">Reference proteome</keyword>
<feature type="transmembrane region" description="Helical" evidence="1">
    <location>
        <begin position="199"/>
        <end position="232"/>
    </location>
</feature>
<feature type="transmembrane region" description="Helical" evidence="1">
    <location>
        <begin position="386"/>
        <end position="410"/>
    </location>
</feature>
<proteinExistence type="predicted"/>
<keyword evidence="1" id="KW-1133">Transmembrane helix</keyword>
<name>A0ABW5E945_9GAMM</name>
<feature type="transmembrane region" description="Helical" evidence="1">
    <location>
        <begin position="152"/>
        <end position="178"/>
    </location>
</feature>
<accession>A0ABW5E945</accession>
<evidence type="ECO:0000256" key="1">
    <source>
        <dbReference type="SAM" id="Phobius"/>
    </source>
</evidence>
<dbReference type="RefSeq" id="WP_265720390.1">
    <property type="nucleotide sequence ID" value="NZ_JAPIVK010000003.1"/>
</dbReference>
<dbReference type="PANTHER" id="PTHR34219">
    <property type="entry name" value="IRON-REGULATED INNER MEMBRANE PROTEIN-RELATED"/>
    <property type="match status" value="1"/>
</dbReference>
<dbReference type="Proteomes" id="UP001597425">
    <property type="component" value="Unassembled WGS sequence"/>
</dbReference>
<dbReference type="Pfam" id="PF03929">
    <property type="entry name" value="PepSY_TM"/>
    <property type="match status" value="1"/>
</dbReference>
<feature type="transmembrane region" description="Helical" evidence="1">
    <location>
        <begin position="20"/>
        <end position="41"/>
    </location>
</feature>
<sequence length="523" mass="57896">MSETSEKNAGIRNLIEAHSWLGVIISVALFIVFWAGSIVLFHPELVTWSQAPHYQVDSPAEDIPIRQIVERKLQEHRLNNEEHLTVLMAGEDRPFHHVYIDLEPEKGYEGPEQVAELVVDPKTGETLADIGDFYLADFLLQLHYDLRLPGGLYLVGLATLIFLVLILTGIIIHARKLFNNFFLYREKSRRNRLLDMHNVIGVTSLPFGLMFAITGLVFNLSIIYQLAFAVFLYDSDQNALLEDAGLTIIEEKPGGKALDMTRAFDHVAEVERQHGEPVEMLRFYNYGDENAVVQIRARDPDGFAQRYEQFYHVGDGSLISQTDAQNNNAVRRGLDVMSGLHFGHFAGVDLRILYFLLGMGVAGMILVGNLLWLDKRALQKNVGPRGIGLVANLTLGGCGGVVLATAAAFLAERLMPLGLEARGDWLARIFAIGLGLSGVLAFVVANKRQFLRLSLWITAALSVMTVIADWALFGGEFGQHWPTMIGVETGLLVVAGLSLWIAGVLRRGMEQPSTPVTIVAEPS</sequence>
<keyword evidence="1" id="KW-0472">Membrane</keyword>
<feature type="transmembrane region" description="Helical" evidence="1">
    <location>
        <begin position="352"/>
        <end position="374"/>
    </location>
</feature>
<reference evidence="3" key="1">
    <citation type="journal article" date="2019" name="Int. J. Syst. Evol. Microbiol.">
        <title>The Global Catalogue of Microorganisms (GCM) 10K type strain sequencing project: providing services to taxonomists for standard genome sequencing and annotation.</title>
        <authorList>
            <consortium name="The Broad Institute Genomics Platform"/>
            <consortium name="The Broad Institute Genome Sequencing Center for Infectious Disease"/>
            <person name="Wu L."/>
            <person name="Ma J."/>
        </authorList>
    </citation>
    <scope>NUCLEOTIDE SEQUENCE [LARGE SCALE GENOMIC DNA]</scope>
    <source>
        <strain evidence="3">KCTC 12848</strain>
    </source>
</reference>
<gene>
    <name evidence="2" type="ORF">ACFSKX_05560</name>
</gene>
<feature type="transmembrane region" description="Helical" evidence="1">
    <location>
        <begin position="453"/>
        <end position="473"/>
    </location>
</feature>